<dbReference type="SMART" id="SM00421">
    <property type="entry name" value="HTH_LUXR"/>
    <property type="match status" value="1"/>
</dbReference>
<feature type="domain" description="HTH luxR-type" evidence="4">
    <location>
        <begin position="9"/>
        <end position="74"/>
    </location>
</feature>
<evidence type="ECO:0000256" key="1">
    <source>
        <dbReference type="ARBA" id="ARBA00023015"/>
    </source>
</evidence>
<dbReference type="CDD" id="cd06170">
    <property type="entry name" value="LuxR_C_like"/>
    <property type="match status" value="1"/>
</dbReference>
<dbReference type="Pfam" id="PF00196">
    <property type="entry name" value="GerE"/>
    <property type="match status" value="1"/>
</dbReference>
<keyword evidence="6" id="KW-1185">Reference proteome</keyword>
<dbReference type="Proteomes" id="UP000199513">
    <property type="component" value="Unassembled WGS sequence"/>
</dbReference>
<protein>
    <submittedName>
        <fullName evidence="5">Regulatory protein, luxR family</fullName>
    </submittedName>
</protein>
<dbReference type="PROSITE" id="PS50043">
    <property type="entry name" value="HTH_LUXR_2"/>
    <property type="match status" value="1"/>
</dbReference>
<keyword evidence="2" id="KW-0238">DNA-binding</keyword>
<dbReference type="PROSITE" id="PS00622">
    <property type="entry name" value="HTH_LUXR_1"/>
    <property type="match status" value="1"/>
</dbReference>
<evidence type="ECO:0000259" key="4">
    <source>
        <dbReference type="PROSITE" id="PS50043"/>
    </source>
</evidence>
<evidence type="ECO:0000313" key="6">
    <source>
        <dbReference type="Proteomes" id="UP000199513"/>
    </source>
</evidence>
<dbReference type="SUPFAM" id="SSF46894">
    <property type="entry name" value="C-terminal effector domain of the bipartite response regulators"/>
    <property type="match status" value="1"/>
</dbReference>
<dbReference type="OrthoDB" id="1727128at2"/>
<dbReference type="GO" id="GO:0003677">
    <property type="term" value="F:DNA binding"/>
    <property type="evidence" value="ECO:0007669"/>
    <property type="project" value="UniProtKB-KW"/>
</dbReference>
<gene>
    <name evidence="5" type="ORF">SAMN04488541_101593</name>
</gene>
<name>A0A1I2FVD5_9BACT</name>
<dbReference type="GO" id="GO:0006355">
    <property type="term" value="P:regulation of DNA-templated transcription"/>
    <property type="evidence" value="ECO:0007669"/>
    <property type="project" value="InterPro"/>
</dbReference>
<dbReference type="InterPro" id="IPR016032">
    <property type="entry name" value="Sig_transdc_resp-reg_C-effctor"/>
</dbReference>
<keyword evidence="1" id="KW-0805">Transcription regulation</keyword>
<dbReference type="PANTHER" id="PTHR44688">
    <property type="entry name" value="DNA-BINDING TRANSCRIPTIONAL ACTIVATOR DEVR_DOSR"/>
    <property type="match status" value="1"/>
</dbReference>
<evidence type="ECO:0000256" key="2">
    <source>
        <dbReference type="ARBA" id="ARBA00023125"/>
    </source>
</evidence>
<dbReference type="Gene3D" id="1.10.10.10">
    <property type="entry name" value="Winged helix-like DNA-binding domain superfamily/Winged helix DNA-binding domain"/>
    <property type="match status" value="1"/>
</dbReference>
<dbReference type="STRING" id="1003.SAMN04488541_101593"/>
<sequence>MHLQTIAIEIEAIGKLTERERKIMQMLAEGMLNKQIADILHISPHTVKNHKENIKTKLKIADCNSLLKVAIKYNEHWGVS</sequence>
<dbReference type="InterPro" id="IPR036388">
    <property type="entry name" value="WH-like_DNA-bd_sf"/>
</dbReference>
<keyword evidence="3" id="KW-0804">Transcription</keyword>
<organism evidence="5 6">
    <name type="scientific">Thermoflexibacter ruber</name>
    <dbReference type="NCBI Taxonomy" id="1003"/>
    <lineage>
        <taxon>Bacteria</taxon>
        <taxon>Pseudomonadati</taxon>
        <taxon>Bacteroidota</taxon>
        <taxon>Cytophagia</taxon>
        <taxon>Cytophagales</taxon>
        <taxon>Thermoflexibacteraceae</taxon>
        <taxon>Thermoflexibacter</taxon>
    </lineage>
</organism>
<evidence type="ECO:0000256" key="3">
    <source>
        <dbReference type="ARBA" id="ARBA00023163"/>
    </source>
</evidence>
<evidence type="ECO:0000313" key="5">
    <source>
        <dbReference type="EMBL" id="SFF09325.1"/>
    </source>
</evidence>
<proteinExistence type="predicted"/>
<dbReference type="AlphaFoldDB" id="A0A1I2FVD5"/>
<dbReference type="EMBL" id="FONY01000015">
    <property type="protein sequence ID" value="SFF09325.1"/>
    <property type="molecule type" value="Genomic_DNA"/>
</dbReference>
<reference evidence="5 6" key="1">
    <citation type="submission" date="2016-10" db="EMBL/GenBank/DDBJ databases">
        <authorList>
            <person name="de Groot N.N."/>
        </authorList>
    </citation>
    <scope>NUCLEOTIDE SEQUENCE [LARGE SCALE GENOMIC DNA]</scope>
    <source>
        <strain>GEY</strain>
        <strain evidence="6">DSM 9560</strain>
    </source>
</reference>
<dbReference type="PRINTS" id="PR00038">
    <property type="entry name" value="HTHLUXR"/>
</dbReference>
<dbReference type="RefSeq" id="WP_091544698.1">
    <property type="nucleotide sequence ID" value="NZ_FONY01000015.1"/>
</dbReference>
<dbReference type="InterPro" id="IPR000792">
    <property type="entry name" value="Tscrpt_reg_LuxR_C"/>
</dbReference>
<dbReference type="PANTHER" id="PTHR44688:SF16">
    <property type="entry name" value="DNA-BINDING TRANSCRIPTIONAL ACTIVATOR DEVR_DOSR"/>
    <property type="match status" value="1"/>
</dbReference>
<accession>A0A1I2FVD5</accession>